<sequence>MTPNLQMDERSPNGLNLKAKSGKTALIVGPLNLYPLLGAIAATPSAGSAEIAIAVIARCEIRLVIPFLNAKKLKPIEEVYGKACITVRHVRKWCREFSGRRTDVHGKGAGGHRCPTLTKLKRVI</sequence>
<organism evidence="1 2">
    <name type="scientific">Rhynchophorus ferrugineus</name>
    <name type="common">Red palm weevil</name>
    <name type="synonym">Curculio ferrugineus</name>
    <dbReference type="NCBI Taxonomy" id="354439"/>
    <lineage>
        <taxon>Eukaryota</taxon>
        <taxon>Metazoa</taxon>
        <taxon>Ecdysozoa</taxon>
        <taxon>Arthropoda</taxon>
        <taxon>Hexapoda</taxon>
        <taxon>Insecta</taxon>
        <taxon>Pterygota</taxon>
        <taxon>Neoptera</taxon>
        <taxon>Endopterygota</taxon>
        <taxon>Coleoptera</taxon>
        <taxon>Polyphaga</taxon>
        <taxon>Cucujiformia</taxon>
        <taxon>Curculionidae</taxon>
        <taxon>Dryophthorinae</taxon>
        <taxon>Rhynchophorus</taxon>
    </lineage>
</organism>
<dbReference type="AlphaFoldDB" id="A0A834IVG5"/>
<evidence type="ECO:0000313" key="2">
    <source>
        <dbReference type="Proteomes" id="UP000625711"/>
    </source>
</evidence>
<dbReference type="OrthoDB" id="8191996at2759"/>
<reference evidence="1" key="1">
    <citation type="submission" date="2020-08" db="EMBL/GenBank/DDBJ databases">
        <title>Genome sequencing and assembly of the red palm weevil Rhynchophorus ferrugineus.</title>
        <authorList>
            <person name="Dias G.B."/>
            <person name="Bergman C.M."/>
            <person name="Manee M."/>
        </authorList>
    </citation>
    <scope>NUCLEOTIDE SEQUENCE</scope>
    <source>
        <strain evidence="1">AA-2017</strain>
        <tissue evidence="1">Whole larva</tissue>
    </source>
</reference>
<dbReference type="EMBL" id="JAACXV010000291">
    <property type="protein sequence ID" value="KAF7280497.1"/>
    <property type="molecule type" value="Genomic_DNA"/>
</dbReference>
<name>A0A834IVG5_RHYFE</name>
<evidence type="ECO:0000313" key="1">
    <source>
        <dbReference type="EMBL" id="KAF7280497.1"/>
    </source>
</evidence>
<dbReference type="Proteomes" id="UP000625711">
    <property type="component" value="Unassembled WGS sequence"/>
</dbReference>
<comment type="caution">
    <text evidence="1">The sequence shown here is derived from an EMBL/GenBank/DDBJ whole genome shotgun (WGS) entry which is preliminary data.</text>
</comment>
<gene>
    <name evidence="1" type="ORF">GWI33_005836</name>
</gene>
<accession>A0A834IVG5</accession>
<protein>
    <submittedName>
        <fullName evidence="1">Uncharacterized protein</fullName>
    </submittedName>
</protein>
<keyword evidence="2" id="KW-1185">Reference proteome</keyword>
<proteinExistence type="predicted"/>